<proteinExistence type="predicted"/>
<reference evidence="1" key="2">
    <citation type="submission" date="2020-07" db="EMBL/GenBank/DDBJ databases">
        <authorList>
            <person name="Vera ALvarez R."/>
            <person name="Arias-Moreno D.M."/>
            <person name="Jimenez-Jacinto V."/>
            <person name="Jimenez-Bremont J.F."/>
            <person name="Swaminathan K."/>
            <person name="Moose S.P."/>
            <person name="Guerrero-Gonzalez M.L."/>
            <person name="Marino-Ramirez L."/>
            <person name="Landsman D."/>
            <person name="Rodriguez-Kessler M."/>
            <person name="Delgado-Sanchez P."/>
        </authorList>
    </citation>
    <scope>NUCLEOTIDE SEQUENCE</scope>
    <source>
        <tissue evidence="1">Cladode</tissue>
    </source>
</reference>
<accession>A0A7C9DJ59</accession>
<reference evidence="1" key="1">
    <citation type="journal article" date="2013" name="J. Plant Res.">
        <title>Effect of fungi and light on seed germination of three Opuntia species from semiarid lands of central Mexico.</title>
        <authorList>
            <person name="Delgado-Sanchez P."/>
            <person name="Jimenez-Bremont J.F."/>
            <person name="Guerrero-Gonzalez Mde L."/>
            <person name="Flores J."/>
        </authorList>
    </citation>
    <scope>NUCLEOTIDE SEQUENCE</scope>
    <source>
        <tissue evidence="1">Cladode</tissue>
    </source>
</reference>
<dbReference type="AlphaFoldDB" id="A0A7C9DJ59"/>
<sequence>MWLLQRATSFRVLTFHACKFPSAEPERTYCPSGVNVASIVVFGEGSKLNPHRFSPAYASRTYTLLFVVVKSIDLPSLLNFISQTSAVSPPTKNVSKGPLS</sequence>
<dbReference type="EMBL" id="GISG01138185">
    <property type="protein sequence ID" value="MBA4644381.1"/>
    <property type="molecule type" value="Transcribed_RNA"/>
</dbReference>
<organism evidence="1">
    <name type="scientific">Opuntia streptacantha</name>
    <name type="common">Prickly pear cactus</name>
    <name type="synonym">Opuntia cardona</name>
    <dbReference type="NCBI Taxonomy" id="393608"/>
    <lineage>
        <taxon>Eukaryota</taxon>
        <taxon>Viridiplantae</taxon>
        <taxon>Streptophyta</taxon>
        <taxon>Embryophyta</taxon>
        <taxon>Tracheophyta</taxon>
        <taxon>Spermatophyta</taxon>
        <taxon>Magnoliopsida</taxon>
        <taxon>eudicotyledons</taxon>
        <taxon>Gunneridae</taxon>
        <taxon>Pentapetalae</taxon>
        <taxon>Caryophyllales</taxon>
        <taxon>Cactineae</taxon>
        <taxon>Cactaceae</taxon>
        <taxon>Opuntioideae</taxon>
        <taxon>Opuntia</taxon>
    </lineage>
</organism>
<name>A0A7C9DJ59_OPUST</name>
<evidence type="ECO:0000313" key="1">
    <source>
        <dbReference type="EMBL" id="MBA4644381.1"/>
    </source>
</evidence>
<protein>
    <submittedName>
        <fullName evidence="1">Uncharacterized protein</fullName>
    </submittedName>
</protein>